<evidence type="ECO:0000256" key="3">
    <source>
        <dbReference type="ARBA" id="ARBA00022614"/>
    </source>
</evidence>
<dbReference type="GO" id="GO:0005634">
    <property type="term" value="C:nucleus"/>
    <property type="evidence" value="ECO:0007669"/>
    <property type="project" value="TreeGrafter"/>
</dbReference>
<dbReference type="SUPFAM" id="SSF52058">
    <property type="entry name" value="L domain-like"/>
    <property type="match status" value="1"/>
</dbReference>
<keyword evidence="4" id="KW-0677">Repeat</keyword>
<evidence type="ECO:0000256" key="4">
    <source>
        <dbReference type="ARBA" id="ARBA00022737"/>
    </source>
</evidence>
<dbReference type="PROSITE" id="PS51450">
    <property type="entry name" value="LRR"/>
    <property type="match status" value="2"/>
</dbReference>
<organism evidence="7">
    <name type="scientific">Cladocopium goreaui</name>
    <dbReference type="NCBI Taxonomy" id="2562237"/>
    <lineage>
        <taxon>Eukaryota</taxon>
        <taxon>Sar</taxon>
        <taxon>Alveolata</taxon>
        <taxon>Dinophyceae</taxon>
        <taxon>Suessiales</taxon>
        <taxon>Symbiodiniaceae</taxon>
        <taxon>Cladocopium</taxon>
    </lineage>
</organism>
<dbReference type="GO" id="GO:0005737">
    <property type="term" value="C:cytoplasm"/>
    <property type="evidence" value="ECO:0007669"/>
    <property type="project" value="UniProtKB-SubCell"/>
</dbReference>
<sequence>MAENSSYVEGRLLDGFLLLAAGGSNTPDEVITVNLSSLQIVDIAEEDLSFFAQLYRVDLSDNQLGYEHLLEQIARIPRLGSLNLACNSISSLQVGHGILRCLEVLDLSFNGLHGDVLGQLARLPNLMWLNLASNCISSLPPEGELQGLQVLQELILDYNDLVQFMQWRSLDAVPQLRKLSLVSNRVKRLKDDAPDTASGTTISYFPYLEELDLSYNEITGVSSLPVINLFQSLRVLRLTENPCSRDNGNLSNVEVVCEDIKPFYMKGNGAFAKLEKIPKPKLKLDCRKMRKVSNMKQFGTFNSRPRSMSQLGFLDEETNALVVKLTGDILEMNARAISAPAAETGGMSQGILSDDLTEEELDQIFKDRKRTIEKRFEEPVEEPGSFMREPADAATKEKLLQLMRQMRQEEESVGTQNQTPKGGLFLTGLEEASEQRPVRRPRQRRPEPPEQDNLAPASAFQAFLASQGHTGPSQLDSPLPTPVGGVGLPDLRAVKKPVDAGVKEALRALRAAALSEPGGPDGSRLVLSSGSPLIGRLINAGNWSFNDEQVFVLRKQILRAYRQLEAKKKLEPKWPFKVYVYDEEEVPQLQPLLRSQIYCSRGQWGTDVQVHDYFVTADFQTDDPKEADFFFVPGYAICVLEGNLYTLDEVDELYKELVPALPYFNASGGRDHIFVFGSGMAQSVFQSWEEYIPQSIVLTPETELFNDFAWVAIPPYRPFKDIVIPGSLDLIEVIAALEKSKPLRERRFLTAFFGRADLVRGPHPWVGGVDVRKELIALKDLPGTEDMKFGDGATLQVMHEAYGDAKFCFVPRGKSGWSLRFFEVIFAGCVPVMISDKWELPFEDFLDVTRFVIKWPSTQIGPQLINYLRSLPESLVQEYMDEAKRIRCWYFYPPKKLDVRSHLQRQHGVCPEEDGQDAFQGILRILQRRMRKSRTSSKTFYFKDATGKLRYVDTDLQPLQ</sequence>
<dbReference type="Pfam" id="PF13855">
    <property type="entry name" value="LRR_8"/>
    <property type="match status" value="1"/>
</dbReference>
<dbReference type="EMBL" id="CAMXCT030006726">
    <property type="protein sequence ID" value="CAL4806306.1"/>
    <property type="molecule type" value="Genomic_DNA"/>
</dbReference>
<name>A0A9P1GPZ1_9DINO</name>
<evidence type="ECO:0000313" key="9">
    <source>
        <dbReference type="EMBL" id="CAL4806306.1"/>
    </source>
</evidence>
<dbReference type="PANTHER" id="PTHR22710">
    <property type="entry name" value="X-RAY RADIATION RESISTANCE ASSOCIATED PROTEIN 1 XRRA1"/>
    <property type="match status" value="1"/>
</dbReference>
<dbReference type="InterPro" id="IPR040911">
    <property type="entry name" value="Exostosin_GT47"/>
</dbReference>
<dbReference type="EMBL" id="CAMXCT020006726">
    <property type="protein sequence ID" value="CAL1172369.1"/>
    <property type="molecule type" value="Genomic_DNA"/>
</dbReference>
<dbReference type="EMBL" id="CAMXCT010006726">
    <property type="protein sequence ID" value="CAI4018994.1"/>
    <property type="molecule type" value="Genomic_DNA"/>
</dbReference>
<evidence type="ECO:0000313" key="10">
    <source>
        <dbReference type="Proteomes" id="UP001152797"/>
    </source>
</evidence>
<reference evidence="7" key="1">
    <citation type="submission" date="2022-10" db="EMBL/GenBank/DDBJ databases">
        <authorList>
            <person name="Chen Y."/>
            <person name="Dougan E. K."/>
            <person name="Chan C."/>
            <person name="Rhodes N."/>
            <person name="Thang M."/>
        </authorList>
    </citation>
    <scope>NUCLEOTIDE SEQUENCE</scope>
</reference>
<dbReference type="InterPro" id="IPR003591">
    <property type="entry name" value="Leu-rich_rpt_typical-subtyp"/>
</dbReference>
<dbReference type="OrthoDB" id="1924787at2759"/>
<dbReference type="InterPro" id="IPR001611">
    <property type="entry name" value="Leu-rich_rpt"/>
</dbReference>
<reference evidence="8" key="2">
    <citation type="submission" date="2024-04" db="EMBL/GenBank/DDBJ databases">
        <authorList>
            <person name="Chen Y."/>
            <person name="Shah S."/>
            <person name="Dougan E. K."/>
            <person name="Thang M."/>
            <person name="Chan C."/>
        </authorList>
    </citation>
    <scope>NUCLEOTIDE SEQUENCE [LARGE SCALE GENOMIC DNA]</scope>
</reference>
<keyword evidence="3" id="KW-0433">Leucine-rich repeat</keyword>
<dbReference type="Proteomes" id="UP001152797">
    <property type="component" value="Unassembled WGS sequence"/>
</dbReference>
<evidence type="ECO:0000256" key="1">
    <source>
        <dbReference type="ARBA" id="ARBA00004496"/>
    </source>
</evidence>
<feature type="domain" description="Exostosin GT47" evidence="6">
    <location>
        <begin position="575"/>
        <end position="869"/>
    </location>
</feature>
<feature type="region of interest" description="Disordered" evidence="5">
    <location>
        <begin position="428"/>
        <end position="453"/>
    </location>
</feature>
<keyword evidence="2" id="KW-0963">Cytoplasm</keyword>
<proteinExistence type="predicted"/>
<comment type="subcellular location">
    <subcellularLocation>
        <location evidence="1">Cytoplasm</location>
    </subcellularLocation>
</comment>
<dbReference type="SMART" id="SM00369">
    <property type="entry name" value="LRR_TYP"/>
    <property type="match status" value="4"/>
</dbReference>
<dbReference type="InterPro" id="IPR032675">
    <property type="entry name" value="LRR_dom_sf"/>
</dbReference>
<evidence type="ECO:0000313" key="7">
    <source>
        <dbReference type="EMBL" id="CAI4018994.1"/>
    </source>
</evidence>
<gene>
    <name evidence="7" type="ORF">C1SCF055_LOCUS43523</name>
</gene>
<evidence type="ECO:0000256" key="2">
    <source>
        <dbReference type="ARBA" id="ARBA00022490"/>
    </source>
</evidence>
<comment type="caution">
    <text evidence="7">The sequence shown here is derived from an EMBL/GenBank/DDBJ whole genome shotgun (WGS) entry which is preliminary data.</text>
</comment>
<evidence type="ECO:0000259" key="6">
    <source>
        <dbReference type="Pfam" id="PF03016"/>
    </source>
</evidence>
<evidence type="ECO:0000313" key="8">
    <source>
        <dbReference type="EMBL" id="CAL1172369.1"/>
    </source>
</evidence>
<accession>A0A9P1GPZ1</accession>
<dbReference type="Pfam" id="PF03016">
    <property type="entry name" value="Exostosin_GT47"/>
    <property type="match status" value="1"/>
</dbReference>
<dbReference type="Gene3D" id="3.80.10.10">
    <property type="entry name" value="Ribonuclease Inhibitor"/>
    <property type="match status" value="1"/>
</dbReference>
<protein>
    <submittedName>
        <fullName evidence="9">Probable glycosyltransferase At5g11130</fullName>
    </submittedName>
</protein>
<keyword evidence="10" id="KW-1185">Reference proteome</keyword>
<dbReference type="AlphaFoldDB" id="A0A9P1GPZ1"/>
<evidence type="ECO:0000256" key="5">
    <source>
        <dbReference type="SAM" id="MobiDB-lite"/>
    </source>
</evidence>
<dbReference type="PANTHER" id="PTHR22710:SF2">
    <property type="entry name" value="X-RAY RADIATION RESISTANCE-ASSOCIATED PROTEIN 1"/>
    <property type="match status" value="1"/>
</dbReference>